<dbReference type="InterPro" id="IPR004465">
    <property type="entry name" value="RNR_NrdI"/>
</dbReference>
<dbReference type="Pfam" id="PF07972">
    <property type="entry name" value="Flavodoxin_NdrI"/>
    <property type="match status" value="1"/>
</dbReference>
<proteinExistence type="inferred from homology"/>
<accession>A0A142F1R4</accession>
<dbReference type="PIRSF" id="PIRSF005087">
    <property type="entry name" value="NrdI"/>
    <property type="match status" value="1"/>
</dbReference>
<dbReference type="SUPFAM" id="SSF52218">
    <property type="entry name" value="Flavoproteins"/>
    <property type="match status" value="1"/>
</dbReference>
<name>A0A142F1R4_9CAUD</name>
<dbReference type="HAMAP" id="MF_00128">
    <property type="entry name" value="NrdI"/>
    <property type="match status" value="1"/>
</dbReference>
<dbReference type="RefSeq" id="YP_009595207.1">
    <property type="nucleotide sequence ID" value="NC_041879.1"/>
</dbReference>
<dbReference type="KEGG" id="vg:40070765"/>
<protein>
    <submittedName>
        <fullName evidence="2">Ribonucleotide reductase-like protein</fullName>
    </submittedName>
</protein>
<dbReference type="NCBIfam" id="TIGR00333">
    <property type="entry name" value="nrdI"/>
    <property type="match status" value="1"/>
</dbReference>
<dbReference type="PANTHER" id="PTHR37297:SF1">
    <property type="entry name" value="PROTEIN NRDI"/>
    <property type="match status" value="1"/>
</dbReference>
<dbReference type="GeneID" id="40070765"/>
<organism evidence="2 3">
    <name type="scientific">Bacillus phage Mgbh1</name>
    <dbReference type="NCBI Taxonomy" id="1796993"/>
    <lineage>
        <taxon>Viruses</taxon>
        <taxon>Duplodnaviria</taxon>
        <taxon>Heunggongvirae</taxon>
        <taxon>Uroviricota</taxon>
        <taxon>Caudoviricetes</taxon>
        <taxon>Magadivirus</taxon>
        <taxon>Magadivirus Mgbh1</taxon>
    </lineage>
</organism>
<dbReference type="OrthoDB" id="13695at10239"/>
<sequence length="118" mass="13246">MIIAYFSLTGNVRRFVESTGLPSVDISEVPKIEYPFIIVTPTYGFGEVPVQVSRFLLENSDHLRGVAVSGNRNWGESFGKAGERISEMYTVPLLVKFELSGTQRDVETFTERVRLIGE</sequence>
<dbReference type="GO" id="GO:0010181">
    <property type="term" value="F:FMN binding"/>
    <property type="evidence" value="ECO:0007669"/>
    <property type="project" value="InterPro"/>
</dbReference>
<dbReference type="InterPro" id="IPR020852">
    <property type="entry name" value="RNR_Ib_NrdI_bac"/>
</dbReference>
<dbReference type="Proteomes" id="UP000224134">
    <property type="component" value="Segment"/>
</dbReference>
<evidence type="ECO:0000313" key="3">
    <source>
        <dbReference type="Proteomes" id="UP000224134"/>
    </source>
</evidence>
<dbReference type="Gene3D" id="3.40.50.360">
    <property type="match status" value="1"/>
</dbReference>
<comment type="similarity">
    <text evidence="1">Belongs to the NrdI family.</text>
</comment>
<reference evidence="2 3" key="1">
    <citation type="submission" date="2016-02" db="EMBL/GenBank/DDBJ databases">
        <title>Isolation and characterization of bacteriophages from East Africa Rift Valley soda lakes.</title>
        <authorList>
            <person name="van Zyl L.J."/>
            <person name="Nemavhulani S."/>
            <person name="Cowan D.A."/>
            <person name="Trindade M.I."/>
        </authorList>
    </citation>
    <scope>NUCLEOTIDE SEQUENCE [LARGE SCALE GENOMIC DNA]</scope>
</reference>
<dbReference type="InterPro" id="IPR029039">
    <property type="entry name" value="Flavoprotein-like_sf"/>
</dbReference>
<dbReference type="EMBL" id="KU665491">
    <property type="protein sequence ID" value="AMQ66721.1"/>
    <property type="molecule type" value="Genomic_DNA"/>
</dbReference>
<evidence type="ECO:0000256" key="1">
    <source>
        <dbReference type="ARBA" id="ARBA00009942"/>
    </source>
</evidence>
<dbReference type="PANTHER" id="PTHR37297">
    <property type="entry name" value="PROTEIN NRDI"/>
    <property type="match status" value="1"/>
</dbReference>
<keyword evidence="3" id="KW-1185">Reference proteome</keyword>
<evidence type="ECO:0000313" key="2">
    <source>
        <dbReference type="EMBL" id="AMQ66721.1"/>
    </source>
</evidence>